<evidence type="ECO:0000313" key="2">
    <source>
        <dbReference type="Proteomes" id="UP000696485"/>
    </source>
</evidence>
<dbReference type="AlphaFoldDB" id="A0A9P5VNJ2"/>
<reference evidence="1" key="1">
    <citation type="journal article" date="2020" name="Fungal Divers.">
        <title>Resolving the Mortierellaceae phylogeny through synthesis of multi-gene phylogenetics and phylogenomics.</title>
        <authorList>
            <person name="Vandepol N."/>
            <person name="Liber J."/>
            <person name="Desiro A."/>
            <person name="Na H."/>
            <person name="Kennedy M."/>
            <person name="Barry K."/>
            <person name="Grigoriev I.V."/>
            <person name="Miller A.N."/>
            <person name="O'Donnell K."/>
            <person name="Stajich J.E."/>
            <person name="Bonito G."/>
        </authorList>
    </citation>
    <scope>NUCLEOTIDE SEQUENCE</scope>
    <source>
        <strain evidence="1">NVP1</strain>
    </source>
</reference>
<evidence type="ECO:0008006" key="3">
    <source>
        <dbReference type="Google" id="ProtNLM"/>
    </source>
</evidence>
<protein>
    <recommendedName>
        <fullName evidence="3">F-box domain-containing protein</fullName>
    </recommendedName>
</protein>
<dbReference type="Proteomes" id="UP000696485">
    <property type="component" value="Unassembled WGS sequence"/>
</dbReference>
<evidence type="ECO:0000313" key="1">
    <source>
        <dbReference type="EMBL" id="KAF9334492.1"/>
    </source>
</evidence>
<comment type="caution">
    <text evidence="1">The sequence shown here is derived from an EMBL/GenBank/DDBJ whole genome shotgun (WGS) entry which is preliminary data.</text>
</comment>
<dbReference type="InterPro" id="IPR036047">
    <property type="entry name" value="F-box-like_dom_sf"/>
</dbReference>
<dbReference type="Gene3D" id="3.80.10.10">
    <property type="entry name" value="Ribonuclease Inhibitor"/>
    <property type="match status" value="1"/>
</dbReference>
<dbReference type="InterPro" id="IPR032675">
    <property type="entry name" value="LRR_dom_sf"/>
</dbReference>
<dbReference type="SUPFAM" id="SSF52047">
    <property type="entry name" value="RNI-like"/>
    <property type="match status" value="1"/>
</dbReference>
<gene>
    <name evidence="1" type="ORF">BG006_002050</name>
</gene>
<dbReference type="SUPFAM" id="SSF81383">
    <property type="entry name" value="F-box domain"/>
    <property type="match status" value="1"/>
</dbReference>
<organism evidence="1 2">
    <name type="scientific">Podila minutissima</name>
    <dbReference type="NCBI Taxonomy" id="64525"/>
    <lineage>
        <taxon>Eukaryota</taxon>
        <taxon>Fungi</taxon>
        <taxon>Fungi incertae sedis</taxon>
        <taxon>Mucoromycota</taxon>
        <taxon>Mortierellomycotina</taxon>
        <taxon>Mortierellomycetes</taxon>
        <taxon>Mortierellales</taxon>
        <taxon>Mortierellaceae</taxon>
        <taxon>Podila</taxon>
    </lineage>
</organism>
<proteinExistence type="predicted"/>
<dbReference type="EMBL" id="JAAAUY010000145">
    <property type="protein sequence ID" value="KAF9334492.1"/>
    <property type="molecule type" value="Genomic_DNA"/>
</dbReference>
<sequence>MNHPIESIVPEIWLHIAEWLDTKQFRKCVLVTKAWNTTFTPYLWRNFGLRNHSVTAPTLATVQKNALSVRSLNTANMPQNLLDIEFQHLQQLTIGPNLHKSQRDFDWESIYDLLRRSASTLRSVTVVIRNDPLPSTFWDTLHSCPVLEMLVLDRCVVGLTAAPTFLNVCSRVKTIRLSKIFLLQAKTAKSDNSILATNPFASEIILRKIQDKSALKHFVPFVFGCPNLKRMELSCTEKYMPTTIPIPREIAFLPRPYLSYIYLENVAISEVSMVTLLDSIPLMVLRELYMFTNSLGPKALISLCRHSQSIEHLHIQQCPAWTSEQFIRILTSFPRLLTVKAPYIWARDVAACPDPWVCTDLYKFCAYVDTSHSPATKDALQASLEMEHNERVMYGALGRLIKLRTLDISLVFGYNVAVSNGRHPLDLQLSSGLDALAELSELRVLDCRETNQVMGAEDIAWMGEHWPNLARVRGEIVYTDGDIEEALASIGVEYLGE</sequence>
<keyword evidence="2" id="KW-1185">Reference proteome</keyword>
<name>A0A9P5VNJ2_9FUNG</name>
<accession>A0A9P5VNJ2</accession>